<reference evidence="3" key="3">
    <citation type="submission" date="2021-01" db="EMBL/GenBank/DDBJ databases">
        <title>Pan-genome distribution and transcriptional activeness of fungal secondary metabolism genes in Aspergillus section Fumigati.</title>
        <authorList>
            <person name="Takahashi H."/>
            <person name="Umemura M."/>
            <person name="Ninomiya A."/>
            <person name="Kusuya Y."/>
            <person name="Urayama S."/>
            <person name="Shimizu M."/>
            <person name="Watanabe A."/>
            <person name="Kamei K."/>
            <person name="Yaguchi T."/>
            <person name="Hagiwara D."/>
        </authorList>
    </citation>
    <scope>NUCLEOTIDE SEQUENCE</scope>
    <source>
        <strain evidence="3">IFM 46973</strain>
    </source>
</reference>
<gene>
    <name evidence="3" type="ORF">Aud_002575</name>
    <name evidence="2" type="ORF">IFM46972_09316</name>
</gene>
<sequence length="175" mass="19414">MLRNLIRAAQTTIRPPVYLYPPVLTRSVQTRGQHTPESELELDRKTLHPERAENTQSGTDDDVAHHTSSYDPSTTTPEVEWQALEAECKLHGEVDPLFFSAAHREVSALLDPKLEVAVHTIEHLSPSAKGWTRKHKEVRISKVPGAGSLDQFERLLKGLRDIQKRGGSGGSAVTP</sequence>
<reference evidence="2 5" key="2">
    <citation type="submission" date="2020-01" db="EMBL/GenBank/DDBJ databases">
        <title>Draft genome sequence of Aspergillus udagawae IFM 46972.</title>
        <authorList>
            <person name="Takahashi H."/>
            <person name="Yaguchi T."/>
        </authorList>
    </citation>
    <scope>NUCLEOTIDE SEQUENCE [LARGE SCALE GENOMIC DNA]</scope>
    <source>
        <strain evidence="2 5">IFM 46972</strain>
    </source>
</reference>
<dbReference type="EMBL" id="BBXM02000002">
    <property type="protein sequence ID" value="GIC86209.1"/>
    <property type="molecule type" value="Genomic_DNA"/>
</dbReference>
<reference evidence="3" key="1">
    <citation type="journal article" date="2015" name="Genome Announc.">
        <title>Draft Genome Sequence of the Pathogenic Filamentous Fungus Aspergillus udagawae Strain IFM 46973T.</title>
        <authorList>
            <person name="Kusuya Y."/>
            <person name="Takahashi-Nakaguchi A."/>
            <person name="Takahashi H."/>
            <person name="Yaguchi T."/>
        </authorList>
    </citation>
    <scope>NUCLEOTIDE SEQUENCE</scope>
    <source>
        <strain evidence="3">IFM 46973</strain>
    </source>
</reference>
<feature type="compositionally biased region" description="Basic and acidic residues" evidence="1">
    <location>
        <begin position="34"/>
        <end position="53"/>
    </location>
</feature>
<proteinExistence type="predicted"/>
<accession>A0A8E0QMX6</accession>
<dbReference type="PANTHER" id="PTHR42090:SF1">
    <property type="match status" value="1"/>
</dbReference>
<dbReference type="RefSeq" id="XP_043143475.1">
    <property type="nucleotide sequence ID" value="XM_043287540.1"/>
</dbReference>
<name>A0A8E0QMX6_9EURO</name>
<dbReference type="Proteomes" id="UP000465221">
    <property type="component" value="Unassembled WGS sequence"/>
</dbReference>
<organism evidence="3 4">
    <name type="scientific">Aspergillus udagawae</name>
    <dbReference type="NCBI Taxonomy" id="91492"/>
    <lineage>
        <taxon>Eukaryota</taxon>
        <taxon>Fungi</taxon>
        <taxon>Dikarya</taxon>
        <taxon>Ascomycota</taxon>
        <taxon>Pezizomycotina</taxon>
        <taxon>Eurotiomycetes</taxon>
        <taxon>Eurotiomycetidae</taxon>
        <taxon>Eurotiales</taxon>
        <taxon>Aspergillaceae</taxon>
        <taxon>Aspergillus</taxon>
        <taxon>Aspergillus subgen. Fumigati</taxon>
    </lineage>
</organism>
<evidence type="ECO:0000313" key="3">
    <source>
        <dbReference type="EMBL" id="GIC86209.1"/>
    </source>
</evidence>
<feature type="region of interest" description="Disordered" evidence="1">
    <location>
        <begin position="28"/>
        <end position="77"/>
    </location>
</feature>
<feature type="compositionally biased region" description="Polar residues" evidence="1">
    <location>
        <begin position="66"/>
        <end position="77"/>
    </location>
</feature>
<dbReference type="PANTHER" id="PTHR42090">
    <property type="match status" value="1"/>
</dbReference>
<dbReference type="GeneID" id="66990051"/>
<evidence type="ECO:0000256" key="1">
    <source>
        <dbReference type="SAM" id="MobiDB-lite"/>
    </source>
</evidence>
<evidence type="ECO:0000313" key="4">
    <source>
        <dbReference type="Proteomes" id="UP000036893"/>
    </source>
</evidence>
<protein>
    <submittedName>
        <fullName evidence="3">Uncharacterized protein</fullName>
    </submittedName>
</protein>
<evidence type="ECO:0000313" key="2">
    <source>
        <dbReference type="EMBL" id="GFF51517.1"/>
    </source>
</evidence>
<dbReference type="EMBL" id="BLKC01000090">
    <property type="protein sequence ID" value="GFF51517.1"/>
    <property type="molecule type" value="Genomic_DNA"/>
</dbReference>
<evidence type="ECO:0000313" key="5">
    <source>
        <dbReference type="Proteomes" id="UP000465221"/>
    </source>
</evidence>
<dbReference type="Proteomes" id="UP000036893">
    <property type="component" value="Unassembled WGS sequence"/>
</dbReference>
<dbReference type="AlphaFoldDB" id="A0A8E0QMX6"/>
<comment type="caution">
    <text evidence="3">The sequence shown here is derived from an EMBL/GenBank/DDBJ whole genome shotgun (WGS) entry which is preliminary data.</text>
</comment>